<dbReference type="Proteomes" id="UP000466966">
    <property type="component" value="Unassembled WGS sequence"/>
</dbReference>
<comment type="caution">
    <text evidence="2">The sequence shown here is derived from an EMBL/GenBank/DDBJ whole genome shotgun (WGS) entry which is preliminary data.</text>
</comment>
<evidence type="ECO:0000313" key="2">
    <source>
        <dbReference type="EMBL" id="MXO72868.1"/>
    </source>
</evidence>
<organism evidence="2 3">
    <name type="scientific">Alteraurantiacibacter buctensis</name>
    <dbReference type="NCBI Taxonomy" id="1503981"/>
    <lineage>
        <taxon>Bacteria</taxon>
        <taxon>Pseudomonadati</taxon>
        <taxon>Pseudomonadota</taxon>
        <taxon>Alphaproteobacteria</taxon>
        <taxon>Sphingomonadales</taxon>
        <taxon>Erythrobacteraceae</taxon>
        <taxon>Alteraurantiacibacter</taxon>
    </lineage>
</organism>
<dbReference type="AlphaFoldDB" id="A0A844Z0J6"/>
<sequence>MFGNLSGLFGGGNMAGGKPRPGPSRGQSIAGVLGDMLAIGGGRQAQFVPMLQQRQQMEELRGLQVQQAKTERDNAMQDWIARQEYERRNPDPARPGSFEWYQTADPTQRAMYDQYNPVTVSTAQGPVNVPRSSLTPPAGPVGRLTIIPDNQPMGATQGPPTSSTTPEGLGAMIAAHGVDRVQQWMQSGQLQVRGN</sequence>
<evidence type="ECO:0000256" key="1">
    <source>
        <dbReference type="SAM" id="MobiDB-lite"/>
    </source>
</evidence>
<feature type="region of interest" description="Disordered" evidence="1">
    <location>
        <begin position="149"/>
        <end position="170"/>
    </location>
</feature>
<protein>
    <submittedName>
        <fullName evidence="2">Uncharacterized protein</fullName>
    </submittedName>
</protein>
<reference evidence="2 3" key="1">
    <citation type="submission" date="2019-12" db="EMBL/GenBank/DDBJ databases">
        <title>Genomic-based taxomic classification of the family Erythrobacteraceae.</title>
        <authorList>
            <person name="Xu L."/>
        </authorList>
    </citation>
    <scope>NUCLEOTIDE SEQUENCE [LARGE SCALE GENOMIC DNA]</scope>
    <source>
        <strain evidence="2 3">M0322</strain>
    </source>
</reference>
<feature type="region of interest" description="Disordered" evidence="1">
    <location>
        <begin position="1"/>
        <end position="29"/>
    </location>
</feature>
<dbReference type="OrthoDB" id="9981718at2"/>
<dbReference type="EMBL" id="WTYV01000006">
    <property type="protein sequence ID" value="MXO72868.1"/>
    <property type="molecule type" value="Genomic_DNA"/>
</dbReference>
<keyword evidence="3" id="KW-1185">Reference proteome</keyword>
<evidence type="ECO:0000313" key="3">
    <source>
        <dbReference type="Proteomes" id="UP000466966"/>
    </source>
</evidence>
<name>A0A844Z0J6_9SPHN</name>
<accession>A0A844Z0J6</accession>
<proteinExistence type="predicted"/>
<gene>
    <name evidence="2" type="ORF">GRI99_14645</name>
</gene>
<dbReference type="RefSeq" id="WP_160772799.1">
    <property type="nucleotide sequence ID" value="NZ_WTYV01000006.1"/>
</dbReference>